<reference evidence="2 3" key="2">
    <citation type="journal article" date="2020" name="Microbiol. Resour. Announc.">
        <title>Antarctic desert soil bacteria exhibit high novel natural product potential, evaluated through long-read genome sequencing and comparative genomics.</title>
        <authorList>
            <person name="Benaud N."/>
            <person name="Edwards R.J."/>
            <person name="Amos T.G."/>
            <person name="D'Agostino P.M."/>
            <person name="Gutierrez-Chavez C."/>
            <person name="Montgomery K."/>
            <person name="Nicetic I."/>
            <person name="Ferrari B.C."/>
        </authorList>
    </citation>
    <scope>NUCLEOTIDE SEQUENCE [LARGE SCALE GENOMIC DNA]</scope>
    <source>
        <strain evidence="2 3">SPB151</strain>
    </source>
</reference>
<accession>A0A7G6X1J8</accession>
<proteinExistence type="predicted"/>
<dbReference type="KEGG" id="kqi:F1D05_22105"/>
<name>A0A7G6X1J8_9ACTN</name>
<feature type="transmembrane region" description="Helical" evidence="1">
    <location>
        <begin position="12"/>
        <end position="30"/>
    </location>
</feature>
<keyword evidence="1" id="KW-0812">Transmembrane</keyword>
<dbReference type="Proteomes" id="UP000515563">
    <property type="component" value="Chromosome"/>
</dbReference>
<dbReference type="AlphaFoldDB" id="A0A7G6X1J8"/>
<keyword evidence="1" id="KW-1133">Transmembrane helix</keyword>
<evidence type="ECO:0000313" key="3">
    <source>
        <dbReference type="Proteomes" id="UP000515563"/>
    </source>
</evidence>
<dbReference type="EMBL" id="CP043661">
    <property type="protein sequence ID" value="QNE20113.1"/>
    <property type="molecule type" value="Genomic_DNA"/>
</dbReference>
<keyword evidence="3" id="KW-1185">Reference proteome</keyword>
<dbReference type="RefSeq" id="WP_185442095.1">
    <property type="nucleotide sequence ID" value="NZ_CP043661.1"/>
</dbReference>
<organism evidence="2 3">
    <name type="scientific">Kribbella qitaiheensis</name>
    <dbReference type="NCBI Taxonomy" id="1544730"/>
    <lineage>
        <taxon>Bacteria</taxon>
        <taxon>Bacillati</taxon>
        <taxon>Actinomycetota</taxon>
        <taxon>Actinomycetes</taxon>
        <taxon>Propionibacteriales</taxon>
        <taxon>Kribbellaceae</taxon>
        <taxon>Kribbella</taxon>
    </lineage>
</organism>
<reference evidence="3" key="1">
    <citation type="submission" date="2019-09" db="EMBL/GenBank/DDBJ databases">
        <title>Antimicrobial potential of Antarctic Bacteria.</title>
        <authorList>
            <person name="Benaud N."/>
            <person name="Edwards R.J."/>
            <person name="Ferrari B.C."/>
        </authorList>
    </citation>
    <scope>NUCLEOTIDE SEQUENCE [LARGE SCALE GENOMIC DNA]</scope>
    <source>
        <strain evidence="3">SPB151</strain>
    </source>
</reference>
<evidence type="ECO:0000313" key="2">
    <source>
        <dbReference type="EMBL" id="QNE20113.1"/>
    </source>
</evidence>
<keyword evidence="1" id="KW-0472">Membrane</keyword>
<protein>
    <submittedName>
        <fullName evidence="2">Uncharacterized protein</fullName>
    </submittedName>
</protein>
<gene>
    <name evidence="2" type="ORF">F1D05_22105</name>
</gene>
<evidence type="ECO:0000256" key="1">
    <source>
        <dbReference type="SAM" id="Phobius"/>
    </source>
</evidence>
<sequence>MKGWVDWVLVRRWAFGCLLFAVLALGIAYVDYDDNRRLEGAPGAPAVITDVVRFAKGGPYLEVDVSLPDGRVARTTITDFFDYPKPEKGGRIRVQYRVDGRDLLARENGVPPDRSEQIGWGAAGLVTLLVGVGILVRHTRRWRKRTWGQFWFYGNCPDCAHDWRQHPGGVYGVPPGDPCADCHHKSPDALDTACRTPAASP</sequence>
<feature type="transmembrane region" description="Helical" evidence="1">
    <location>
        <begin position="118"/>
        <end position="136"/>
    </location>
</feature>